<sequence>MEWESDERELKAVGAKPLPDGRSGLRIHGWEIESRKHSILTSLQLQQWEEKLETSHLPEMIILYEDELADNGVSLLTVKVVMLFWFLSSHINLSDLRFTDDRFLCISRESCQVVGSCCCVYGRSSTKF</sequence>
<dbReference type="PANTHER" id="PTHR21021">
    <property type="entry name" value="GAF/PUTATIVE CYTOSKELETAL PROTEIN"/>
    <property type="match status" value="1"/>
</dbReference>
<proteinExistence type="inferred from homology"/>
<organism evidence="2">
    <name type="scientific">Solanum lycopersicum</name>
    <name type="common">Tomato</name>
    <name type="synonym">Lycopersicon esculentum</name>
    <dbReference type="NCBI Taxonomy" id="4081"/>
    <lineage>
        <taxon>Eukaryota</taxon>
        <taxon>Viridiplantae</taxon>
        <taxon>Streptophyta</taxon>
        <taxon>Embryophyta</taxon>
        <taxon>Tracheophyta</taxon>
        <taxon>Spermatophyta</taxon>
        <taxon>Magnoliopsida</taxon>
        <taxon>eudicotyledons</taxon>
        <taxon>Gunneridae</taxon>
        <taxon>Pentapetalae</taxon>
        <taxon>asterids</taxon>
        <taxon>lamiids</taxon>
        <taxon>Solanales</taxon>
        <taxon>Solanaceae</taxon>
        <taxon>Solanoideae</taxon>
        <taxon>Solaneae</taxon>
        <taxon>Solanum</taxon>
        <taxon>Solanum subgen. Lycopersicon</taxon>
    </lineage>
</organism>
<dbReference type="InterPro" id="IPR007303">
    <property type="entry name" value="TIP41-like"/>
</dbReference>
<dbReference type="PANTHER" id="PTHR21021:SF16">
    <property type="entry name" value="TIP41-LIKE PROTEIN"/>
    <property type="match status" value="1"/>
</dbReference>
<comment type="similarity">
    <text evidence="1">Belongs to the TIP41 family.</text>
</comment>
<accession>A0A3Q7ES83</accession>
<reference evidence="2" key="2">
    <citation type="submission" date="2019-01" db="UniProtKB">
        <authorList>
            <consortium name="EnsemblPlants"/>
        </authorList>
    </citation>
    <scope>IDENTIFICATION</scope>
    <source>
        <strain evidence="2">cv. Heinz 1706</strain>
    </source>
</reference>
<dbReference type="InParanoid" id="A0A3Q7ES83"/>
<dbReference type="EnsemblPlants" id="Solyc01g107415.1.1">
    <property type="protein sequence ID" value="Solyc01g107415.1.1"/>
    <property type="gene ID" value="Solyc01g107415.1"/>
</dbReference>
<evidence type="ECO:0000313" key="2">
    <source>
        <dbReference type="EnsemblPlants" id="Solyc01g107415.1.1"/>
    </source>
</evidence>
<evidence type="ECO:0000256" key="1">
    <source>
        <dbReference type="ARBA" id="ARBA00006658"/>
    </source>
</evidence>
<dbReference type="Pfam" id="PF04176">
    <property type="entry name" value="TIP41"/>
    <property type="match status" value="1"/>
</dbReference>
<dbReference type="InterPro" id="IPR051330">
    <property type="entry name" value="Phosphatase_reg/MetRdx"/>
</dbReference>
<protein>
    <submittedName>
        <fullName evidence="2">Uncharacterized protein</fullName>
    </submittedName>
</protein>
<dbReference type="Proteomes" id="UP000004994">
    <property type="component" value="Chromosome 1"/>
</dbReference>
<dbReference type="AlphaFoldDB" id="A0A3Q7ES83"/>
<dbReference type="STRING" id="4081.A0A3Q7ES83"/>
<dbReference type="Gramene" id="Solyc01g107415.1.1">
    <property type="protein sequence ID" value="Solyc01g107415.1.1"/>
    <property type="gene ID" value="Solyc01g107415.1"/>
</dbReference>
<evidence type="ECO:0000313" key="3">
    <source>
        <dbReference type="Proteomes" id="UP000004994"/>
    </source>
</evidence>
<keyword evidence="3" id="KW-1185">Reference proteome</keyword>
<name>A0A3Q7ES83_SOLLC</name>
<reference evidence="2" key="1">
    <citation type="journal article" date="2012" name="Nature">
        <title>The tomato genome sequence provides insights into fleshy fruit evolution.</title>
        <authorList>
            <consortium name="Tomato Genome Consortium"/>
        </authorList>
    </citation>
    <scope>NUCLEOTIDE SEQUENCE [LARGE SCALE GENOMIC DNA]</scope>
    <source>
        <strain evidence="2">cv. Heinz 1706</strain>
    </source>
</reference>